<dbReference type="AlphaFoldDB" id="A0A6P1VP67"/>
<proteinExistence type="predicted"/>
<organism evidence="2 3">
    <name type="scientific">Spirosoma endbachense</name>
    <dbReference type="NCBI Taxonomy" id="2666025"/>
    <lineage>
        <taxon>Bacteria</taxon>
        <taxon>Pseudomonadati</taxon>
        <taxon>Bacteroidota</taxon>
        <taxon>Cytophagia</taxon>
        <taxon>Cytophagales</taxon>
        <taxon>Cytophagaceae</taxon>
        <taxon>Spirosoma</taxon>
    </lineage>
</organism>
<dbReference type="KEGG" id="senf:GJR95_05525"/>
<evidence type="ECO:0000256" key="1">
    <source>
        <dbReference type="SAM" id="SignalP"/>
    </source>
</evidence>
<sequence>MNQLLIALFLFLNLRIATAQSGLADTQAYDYLQDERARPRKPQNGMDKPPVDSLKKAEQILLDALTYDHRPNVQEVAKGSSSLFYRKSDISFDLALVQAKRGNNEAAAQTLIYPLTGKFASAYASYIAEMNEFEGV</sequence>
<keyword evidence="3" id="KW-1185">Reference proteome</keyword>
<reference evidence="2 3" key="1">
    <citation type="submission" date="2019-11" db="EMBL/GenBank/DDBJ databases">
        <title>Spirosoma endbachense sp. nov., isolated from a natural salt meadow.</title>
        <authorList>
            <person name="Rojas J."/>
            <person name="Ambika Manirajan B."/>
            <person name="Ratering S."/>
            <person name="Suarez C."/>
            <person name="Geissler-Plaum R."/>
            <person name="Schnell S."/>
        </authorList>
    </citation>
    <scope>NUCLEOTIDE SEQUENCE [LARGE SCALE GENOMIC DNA]</scope>
    <source>
        <strain evidence="2 3">I-24</strain>
    </source>
</reference>
<name>A0A6P1VP67_9BACT</name>
<accession>A0A6P1VP67</accession>
<dbReference type="EMBL" id="CP045997">
    <property type="protein sequence ID" value="QHV94505.1"/>
    <property type="molecule type" value="Genomic_DNA"/>
</dbReference>
<gene>
    <name evidence="2" type="ORF">GJR95_05525</name>
</gene>
<feature type="chain" id="PRO_5026818698" evidence="1">
    <location>
        <begin position="20"/>
        <end position="136"/>
    </location>
</feature>
<keyword evidence="1" id="KW-0732">Signal</keyword>
<evidence type="ECO:0000313" key="2">
    <source>
        <dbReference type="EMBL" id="QHV94505.1"/>
    </source>
</evidence>
<evidence type="ECO:0000313" key="3">
    <source>
        <dbReference type="Proteomes" id="UP000464577"/>
    </source>
</evidence>
<dbReference type="Proteomes" id="UP000464577">
    <property type="component" value="Chromosome"/>
</dbReference>
<feature type="signal peptide" evidence="1">
    <location>
        <begin position="1"/>
        <end position="19"/>
    </location>
</feature>
<protein>
    <submittedName>
        <fullName evidence="2">Uncharacterized protein</fullName>
    </submittedName>
</protein>
<dbReference type="RefSeq" id="WP_162384924.1">
    <property type="nucleotide sequence ID" value="NZ_CP045997.1"/>
</dbReference>